<protein>
    <submittedName>
        <fullName evidence="6">Glycolate oxidase</fullName>
    </submittedName>
</protein>
<dbReference type="Proteomes" id="UP000198943">
    <property type="component" value="Unassembled WGS sequence"/>
</dbReference>
<dbReference type="SUPFAM" id="SSF56176">
    <property type="entry name" value="FAD-binding/transporter-associated domain-like"/>
    <property type="match status" value="1"/>
</dbReference>
<dbReference type="Gene3D" id="1.10.45.10">
    <property type="entry name" value="Vanillyl-alcohol Oxidase, Chain A, domain 4"/>
    <property type="match status" value="1"/>
</dbReference>
<name>A0A1G6MQ41_9FIRM</name>
<evidence type="ECO:0000313" key="6">
    <source>
        <dbReference type="EMBL" id="SDC57075.1"/>
    </source>
</evidence>
<evidence type="ECO:0000313" key="7">
    <source>
        <dbReference type="Proteomes" id="UP000198943"/>
    </source>
</evidence>
<dbReference type="InterPro" id="IPR004113">
    <property type="entry name" value="FAD-bd_oxidored_4_C"/>
</dbReference>
<gene>
    <name evidence="6" type="ORF">SAMN04487864_11055</name>
</gene>
<organism evidence="6 7">
    <name type="scientific">Succiniclasticum ruminis</name>
    <dbReference type="NCBI Taxonomy" id="40841"/>
    <lineage>
        <taxon>Bacteria</taxon>
        <taxon>Bacillati</taxon>
        <taxon>Bacillota</taxon>
        <taxon>Negativicutes</taxon>
        <taxon>Acidaminococcales</taxon>
        <taxon>Acidaminococcaceae</taxon>
        <taxon>Succiniclasticum</taxon>
    </lineage>
</organism>
<dbReference type="InterPro" id="IPR016171">
    <property type="entry name" value="Vanillyl_alc_oxidase_C-sub2"/>
</dbReference>
<dbReference type="Gene3D" id="3.30.70.2190">
    <property type="match status" value="1"/>
</dbReference>
<keyword evidence="3" id="KW-0274">FAD</keyword>
<evidence type="ECO:0000256" key="2">
    <source>
        <dbReference type="ARBA" id="ARBA00022630"/>
    </source>
</evidence>
<dbReference type="InterPro" id="IPR006094">
    <property type="entry name" value="Oxid_FAD_bind_N"/>
</dbReference>
<feature type="domain" description="FAD-binding PCMH-type" evidence="5">
    <location>
        <begin position="41"/>
        <end position="219"/>
    </location>
</feature>
<dbReference type="Pfam" id="PF01565">
    <property type="entry name" value="FAD_binding_4"/>
    <property type="match status" value="1"/>
</dbReference>
<evidence type="ECO:0000256" key="4">
    <source>
        <dbReference type="ARBA" id="ARBA00023002"/>
    </source>
</evidence>
<dbReference type="AlphaFoldDB" id="A0A1G6MQ41"/>
<evidence type="ECO:0000259" key="5">
    <source>
        <dbReference type="PROSITE" id="PS51387"/>
    </source>
</evidence>
<dbReference type="InterPro" id="IPR016169">
    <property type="entry name" value="FAD-bd_PCMH_sub2"/>
</dbReference>
<dbReference type="GO" id="GO:0016491">
    <property type="term" value="F:oxidoreductase activity"/>
    <property type="evidence" value="ECO:0007669"/>
    <property type="project" value="UniProtKB-KW"/>
</dbReference>
<dbReference type="Gene3D" id="3.30.70.2740">
    <property type="match status" value="1"/>
</dbReference>
<dbReference type="Gene3D" id="3.30.465.10">
    <property type="match status" value="1"/>
</dbReference>
<comment type="cofactor">
    <cofactor evidence="1">
        <name>FAD</name>
        <dbReference type="ChEBI" id="CHEBI:57692"/>
    </cofactor>
</comment>
<keyword evidence="7" id="KW-1185">Reference proteome</keyword>
<dbReference type="InterPro" id="IPR016166">
    <property type="entry name" value="FAD-bd_PCMH"/>
</dbReference>
<dbReference type="OrthoDB" id="9767256at2"/>
<dbReference type="InterPro" id="IPR036318">
    <property type="entry name" value="FAD-bd_PCMH-like_sf"/>
</dbReference>
<evidence type="ECO:0000256" key="1">
    <source>
        <dbReference type="ARBA" id="ARBA00001974"/>
    </source>
</evidence>
<dbReference type="InterPro" id="IPR051914">
    <property type="entry name" value="FAD-linked_OxidoTrans_Type4"/>
</dbReference>
<dbReference type="PANTHER" id="PTHR42934:SF2">
    <property type="entry name" value="GLYCOLATE OXIDASE SUBUNIT GLCD"/>
    <property type="match status" value="1"/>
</dbReference>
<accession>A0A1G6MQ41</accession>
<dbReference type="GO" id="GO:0071949">
    <property type="term" value="F:FAD binding"/>
    <property type="evidence" value="ECO:0007669"/>
    <property type="project" value="InterPro"/>
</dbReference>
<sequence length="474" mass="51260">MSFQSLTPEVLAQLTAALPESVLTGDQISEDYAHDEMVSAGFRMPDAVVMARSTDEVSKACKILYENNIPIIPRGAGTGLSGGCAPICGGVVIDTTKMNHILRWDLDNGLVHIEAGVLLADLTAACTERGMFYPPDPGQRFAAVGGNVATNAGGMRAVKYGCTREYVRTMTVVLPDGRVVKLGGEPSKNSSGYSLLHLLIGSEGTLGIITEIGLKLIPQPKFQVSLLGMFEDLEACIRCVPVVKHSGLDPQSLEFMPRSNVERAEKFTEKVVYPAVSEGTNVGAYLLTTFDCRREEEMEETMEAAAEVMLEGGALDVLVFDNANAMKAAWDMRRAVPEAILETYDKVEECDIVVPISYIAEIVEYAQSLADEVGLDINTYGHAGDGNIHIKLCANGMEEQEFRARSDKFLDLIYAKGKGMNALISGEHGIGAVSVRRLEDYVGSDVMQLMQGIKAVFDPKGLLNPGKVCTYVKD</sequence>
<dbReference type="PANTHER" id="PTHR42934">
    <property type="entry name" value="GLYCOLATE OXIDASE SUBUNIT GLCD"/>
    <property type="match status" value="1"/>
</dbReference>
<dbReference type="Gene3D" id="3.30.43.10">
    <property type="entry name" value="Uridine Diphospho-n-acetylenolpyruvylglucosamine Reductase, domain 2"/>
    <property type="match status" value="1"/>
</dbReference>
<proteinExistence type="predicted"/>
<dbReference type="InterPro" id="IPR016167">
    <property type="entry name" value="FAD-bd_PCMH_sub1"/>
</dbReference>
<dbReference type="EMBL" id="FMYW01000010">
    <property type="protein sequence ID" value="SDC57075.1"/>
    <property type="molecule type" value="Genomic_DNA"/>
</dbReference>
<dbReference type="InterPro" id="IPR016164">
    <property type="entry name" value="FAD-linked_Oxase-like_C"/>
</dbReference>
<evidence type="ECO:0000256" key="3">
    <source>
        <dbReference type="ARBA" id="ARBA00022827"/>
    </source>
</evidence>
<keyword evidence="4" id="KW-0560">Oxidoreductase</keyword>
<keyword evidence="2" id="KW-0285">Flavoprotein</keyword>
<reference evidence="7" key="1">
    <citation type="submission" date="2016-10" db="EMBL/GenBank/DDBJ databases">
        <authorList>
            <person name="Varghese N."/>
            <person name="Submissions S."/>
        </authorList>
    </citation>
    <scope>NUCLEOTIDE SEQUENCE [LARGE SCALE GENOMIC DNA]</scope>
    <source>
        <strain evidence="7">DSM 11005</strain>
    </source>
</reference>
<dbReference type="Pfam" id="PF02913">
    <property type="entry name" value="FAD-oxidase_C"/>
    <property type="match status" value="1"/>
</dbReference>
<dbReference type="FunFam" id="1.10.45.10:FF:000001">
    <property type="entry name" value="D-lactate dehydrogenase mitochondrial"/>
    <property type="match status" value="1"/>
</dbReference>
<dbReference type="SUPFAM" id="SSF55103">
    <property type="entry name" value="FAD-linked oxidases, C-terminal domain"/>
    <property type="match status" value="1"/>
</dbReference>
<dbReference type="PROSITE" id="PS51387">
    <property type="entry name" value="FAD_PCMH"/>
    <property type="match status" value="1"/>
</dbReference>